<comment type="caution">
    <text evidence="1">The sequence shown here is derived from an EMBL/GenBank/DDBJ whole genome shotgun (WGS) entry which is preliminary data.</text>
</comment>
<gene>
    <name evidence="1" type="ORF">ACHHYP_13499</name>
</gene>
<evidence type="ECO:0008006" key="3">
    <source>
        <dbReference type="Google" id="ProtNLM"/>
    </source>
</evidence>
<dbReference type="PANTHER" id="PTHR46880">
    <property type="entry name" value="RAS-ASSOCIATING DOMAIN-CONTAINING PROTEIN"/>
    <property type="match status" value="1"/>
</dbReference>
<name>A0A1V9YF68_ACHHY</name>
<evidence type="ECO:0000313" key="1">
    <source>
        <dbReference type="EMBL" id="OQR84351.1"/>
    </source>
</evidence>
<accession>A0A1V9YF68</accession>
<reference evidence="1 2" key="1">
    <citation type="journal article" date="2014" name="Genome Biol. Evol.">
        <title>The secreted proteins of Achlya hypogyna and Thraustotheca clavata identify the ancestral oomycete secretome and reveal gene acquisitions by horizontal gene transfer.</title>
        <authorList>
            <person name="Misner I."/>
            <person name="Blouin N."/>
            <person name="Leonard G."/>
            <person name="Richards T.A."/>
            <person name="Lane C.E."/>
        </authorList>
    </citation>
    <scope>NUCLEOTIDE SEQUENCE [LARGE SCALE GENOMIC DNA]</scope>
    <source>
        <strain evidence="1 2">ATCC 48635</strain>
    </source>
</reference>
<organism evidence="1 2">
    <name type="scientific">Achlya hypogyna</name>
    <name type="common">Oomycete</name>
    <name type="synonym">Protoachlya hypogyna</name>
    <dbReference type="NCBI Taxonomy" id="1202772"/>
    <lineage>
        <taxon>Eukaryota</taxon>
        <taxon>Sar</taxon>
        <taxon>Stramenopiles</taxon>
        <taxon>Oomycota</taxon>
        <taxon>Saprolegniomycetes</taxon>
        <taxon>Saprolegniales</taxon>
        <taxon>Achlyaceae</taxon>
        <taxon>Achlya</taxon>
    </lineage>
</organism>
<proteinExistence type="predicted"/>
<keyword evidence="2" id="KW-1185">Reference proteome</keyword>
<protein>
    <recommendedName>
        <fullName evidence="3">DUF4371 domain-containing protein</fullName>
    </recommendedName>
</protein>
<sequence length="153" mass="16042">MFTQGGYVGGPNKVLKAQAVKDHGASAGHLKATMFLAEKGALKTYVSEQPFATQPGVYRSYANNQAAMELIVFCSTETMASSVAAIAEAVFYSIMVDESTDVASSKNLIVMARFVDGSGRVRIVVIGLVALGDGMANAIIRAIDRDAACLATT</sequence>
<dbReference type="AlphaFoldDB" id="A0A1V9YF68"/>
<dbReference type="OrthoDB" id="6502316at2759"/>
<dbReference type="EMBL" id="JNBR01001888">
    <property type="protein sequence ID" value="OQR84351.1"/>
    <property type="molecule type" value="Genomic_DNA"/>
</dbReference>
<dbReference type="PANTHER" id="PTHR46880:SF5">
    <property type="entry name" value="DUF4371 DOMAIN-CONTAINING PROTEIN"/>
    <property type="match status" value="1"/>
</dbReference>
<dbReference type="Proteomes" id="UP000243579">
    <property type="component" value="Unassembled WGS sequence"/>
</dbReference>
<evidence type="ECO:0000313" key="2">
    <source>
        <dbReference type="Proteomes" id="UP000243579"/>
    </source>
</evidence>